<evidence type="ECO:0000256" key="3">
    <source>
        <dbReference type="SAM" id="MobiDB-lite"/>
    </source>
</evidence>
<evidence type="ECO:0000259" key="4">
    <source>
        <dbReference type="SMART" id="SM00731"/>
    </source>
</evidence>
<dbReference type="GO" id="GO:0004222">
    <property type="term" value="F:metalloendopeptidase activity"/>
    <property type="evidence" value="ECO:0007669"/>
    <property type="project" value="InterPro"/>
</dbReference>
<name>A0A196SFF5_BLAHN</name>
<dbReference type="OrthoDB" id="5236983at2759"/>
<reference evidence="5 6" key="1">
    <citation type="submission" date="2016-05" db="EMBL/GenBank/DDBJ databases">
        <title>Nuclear genome of Blastocystis sp. subtype 1 NandII.</title>
        <authorList>
            <person name="Gentekaki E."/>
            <person name="Curtis B."/>
            <person name="Stairs C."/>
            <person name="Eme L."/>
            <person name="Herman E."/>
            <person name="Klimes V."/>
            <person name="Arias M.C."/>
            <person name="Elias M."/>
            <person name="Hilliou F."/>
            <person name="Klute M."/>
            <person name="Malik S.-B."/>
            <person name="Pightling A."/>
            <person name="Rachubinski R."/>
            <person name="Salas D."/>
            <person name="Schlacht A."/>
            <person name="Suga H."/>
            <person name="Archibald J."/>
            <person name="Ball S.G."/>
            <person name="Clark G."/>
            <person name="Dacks J."/>
            <person name="Van Der Giezen M."/>
            <person name="Tsaousis A."/>
            <person name="Roger A."/>
        </authorList>
    </citation>
    <scope>NUCLEOTIDE SEQUENCE [LARGE SCALE GENOMIC DNA]</scope>
    <source>
        <strain evidence="6">ATCC 50177 / NandII</strain>
    </source>
</reference>
<comment type="caution">
    <text evidence="5">The sequence shown here is derived from an EMBL/GenBank/DDBJ whole genome shotgun (WGS) entry which is preliminary data.</text>
</comment>
<dbReference type="GO" id="GO:0005634">
    <property type="term" value="C:nucleus"/>
    <property type="evidence" value="ECO:0007669"/>
    <property type="project" value="UniProtKB-SubCell"/>
</dbReference>
<dbReference type="Proteomes" id="UP000078348">
    <property type="component" value="Unassembled WGS sequence"/>
</dbReference>
<dbReference type="GO" id="GO:0006974">
    <property type="term" value="P:DNA damage response"/>
    <property type="evidence" value="ECO:0007669"/>
    <property type="project" value="InterPro"/>
</dbReference>
<keyword evidence="2" id="KW-0539">Nucleus</keyword>
<evidence type="ECO:0000256" key="2">
    <source>
        <dbReference type="ARBA" id="ARBA00023242"/>
    </source>
</evidence>
<dbReference type="InterPro" id="IPR044245">
    <property type="entry name" value="Spartan"/>
</dbReference>
<dbReference type="EMBL" id="LXWW01000219">
    <property type="protein sequence ID" value="OAO14704.1"/>
    <property type="molecule type" value="Genomic_DNA"/>
</dbReference>
<organism evidence="5 6">
    <name type="scientific">Blastocystis sp. subtype 1 (strain ATCC 50177 / NandII)</name>
    <dbReference type="NCBI Taxonomy" id="478820"/>
    <lineage>
        <taxon>Eukaryota</taxon>
        <taxon>Sar</taxon>
        <taxon>Stramenopiles</taxon>
        <taxon>Bigyra</taxon>
        <taxon>Opalozoa</taxon>
        <taxon>Opalinata</taxon>
        <taxon>Blastocystidae</taxon>
        <taxon>Blastocystis</taxon>
    </lineage>
</organism>
<feature type="region of interest" description="Disordered" evidence="3">
    <location>
        <begin position="210"/>
        <end position="253"/>
    </location>
</feature>
<feature type="compositionally biased region" description="Basic and acidic residues" evidence="3">
    <location>
        <begin position="223"/>
        <end position="237"/>
    </location>
</feature>
<dbReference type="Pfam" id="PF10263">
    <property type="entry name" value="SprT-like"/>
    <property type="match status" value="1"/>
</dbReference>
<sequence>MEKKVQGKKRQKTKKELEEEQRALALNQAYIHNVLSEELELADPTPDIQLLFDLFNKEFFYGSLKFISVKWSKRMTLCAGICRMKGMAISIGLSQPLLSLRKRSDTINTLLHEMIHAYLFVTRNYFDRDDHGDEFKKHMRRINQSANAHITIYHTFHDEVDSCRKYWWRCDGPCRDKPPYFGYVKRAMNRPPQAADWWFAEHQRTCGGHYHLVKSPNLPNKAKSKDKSSDKSSDTSSDKPTTSNNKKKDKDTK</sequence>
<keyword evidence="6" id="KW-1185">Reference proteome</keyword>
<dbReference type="SMART" id="SM00731">
    <property type="entry name" value="SprT"/>
    <property type="match status" value="1"/>
</dbReference>
<accession>A0A196SFF5</accession>
<evidence type="ECO:0000256" key="1">
    <source>
        <dbReference type="ARBA" id="ARBA00004123"/>
    </source>
</evidence>
<dbReference type="GO" id="GO:0031593">
    <property type="term" value="F:polyubiquitin modification-dependent protein binding"/>
    <property type="evidence" value="ECO:0007669"/>
    <property type="project" value="TreeGrafter"/>
</dbReference>
<protein>
    <submittedName>
        <fullName evidence="5">SprT-like domain-containing protein Spartan</fullName>
    </submittedName>
</protein>
<dbReference type="Pfam" id="PF22934">
    <property type="entry name" value="SPRTN_ZBD"/>
    <property type="match status" value="1"/>
</dbReference>
<evidence type="ECO:0000313" key="6">
    <source>
        <dbReference type="Proteomes" id="UP000078348"/>
    </source>
</evidence>
<dbReference type="PANTHER" id="PTHR21220:SF0">
    <property type="entry name" value="DNA-DEPENDENT METALLOPROTEASE SPRTN"/>
    <property type="match status" value="1"/>
</dbReference>
<proteinExistence type="predicted"/>
<gene>
    <name evidence="5" type="ORF">AV274_3615</name>
</gene>
<dbReference type="AlphaFoldDB" id="A0A196SFF5"/>
<comment type="subcellular location">
    <subcellularLocation>
        <location evidence="1">Nucleus</location>
    </subcellularLocation>
</comment>
<feature type="domain" description="SprT-like" evidence="4">
    <location>
        <begin position="46"/>
        <end position="213"/>
    </location>
</feature>
<dbReference type="GO" id="GO:0003697">
    <property type="term" value="F:single-stranded DNA binding"/>
    <property type="evidence" value="ECO:0007669"/>
    <property type="project" value="InterPro"/>
</dbReference>
<dbReference type="PANTHER" id="PTHR21220">
    <property type="entry name" value="DNA-DEPENDENT METALLOPROTEASE SPRTN"/>
    <property type="match status" value="1"/>
</dbReference>
<dbReference type="InterPro" id="IPR006640">
    <property type="entry name" value="SprT-like_domain"/>
</dbReference>
<dbReference type="InterPro" id="IPR055220">
    <property type="entry name" value="SPRTN_ZBD"/>
</dbReference>
<evidence type="ECO:0000313" key="5">
    <source>
        <dbReference type="EMBL" id="OAO14704.1"/>
    </source>
</evidence>
<dbReference type="STRING" id="478820.A0A196SFF5"/>